<feature type="compositionally biased region" description="Basic residues" evidence="7">
    <location>
        <begin position="244"/>
        <end position="254"/>
    </location>
</feature>
<comment type="similarity">
    <text evidence="2">Belongs to the TAF8 family.</text>
</comment>
<sequence>MADATAVHRKYLKAAVGALCLEKGYDSITKLAIETLTEMIQSYIGEIGRSSLSICELSGRSKPTFNDVRLALVEMGLNVDELNTNLPRTTKTLIPRPTVSRPFQQPKPLQSGTKEARPAYVPNYLPSFPDPHSYVKTLTYRKEADEYEQCREKYAAMRRDVETGLAKFLSKTSISEPIVKNCANPENYLLIVNEPATLPYLTALMPTAEDAIVPTKPDKASQDSEDSASEKPAQEPADNPFLKPPKRRKTTAKT</sequence>
<feature type="region of interest" description="Disordered" evidence="7">
    <location>
        <begin position="93"/>
        <end position="115"/>
    </location>
</feature>
<accession>A0A6S7HEX0</accession>
<dbReference type="SMART" id="SM00576">
    <property type="entry name" value="BTP"/>
    <property type="match status" value="1"/>
</dbReference>
<dbReference type="EMBL" id="CACRXK020004156">
    <property type="protein sequence ID" value="CAB4001693.1"/>
    <property type="molecule type" value="Genomic_DNA"/>
</dbReference>
<dbReference type="GO" id="GO:0046982">
    <property type="term" value="F:protein heterodimerization activity"/>
    <property type="evidence" value="ECO:0007669"/>
    <property type="project" value="InterPro"/>
</dbReference>
<dbReference type="InterPro" id="IPR019473">
    <property type="entry name" value="TFIID_su8_C"/>
</dbReference>
<evidence type="ECO:0000256" key="4">
    <source>
        <dbReference type="ARBA" id="ARBA00023015"/>
    </source>
</evidence>
<dbReference type="AlphaFoldDB" id="A0A6S7HEX0"/>
<keyword evidence="4" id="KW-0805">Transcription regulation</keyword>
<feature type="compositionally biased region" description="Polar residues" evidence="7">
    <location>
        <begin position="101"/>
        <end position="113"/>
    </location>
</feature>
<evidence type="ECO:0000313" key="9">
    <source>
        <dbReference type="Proteomes" id="UP001152795"/>
    </source>
</evidence>
<dbReference type="GO" id="GO:0005669">
    <property type="term" value="C:transcription factor TFIID complex"/>
    <property type="evidence" value="ECO:0007669"/>
    <property type="project" value="InterPro"/>
</dbReference>
<proteinExistence type="inferred from homology"/>
<feature type="compositionally biased region" description="Basic and acidic residues" evidence="7">
    <location>
        <begin position="216"/>
        <end position="233"/>
    </location>
</feature>
<comment type="subcellular location">
    <subcellularLocation>
        <location evidence="1">Nucleus</location>
    </subcellularLocation>
</comment>
<dbReference type="PANTHER" id="PTHR46469">
    <property type="entry name" value="TRANSCRIPTION INITIATION FACTOR TFIID SUBUNIT 8"/>
    <property type="match status" value="1"/>
</dbReference>
<evidence type="ECO:0000256" key="6">
    <source>
        <dbReference type="ARBA" id="ARBA00023242"/>
    </source>
</evidence>
<organism evidence="8 9">
    <name type="scientific">Paramuricea clavata</name>
    <name type="common">Red gorgonian</name>
    <name type="synonym">Violescent sea-whip</name>
    <dbReference type="NCBI Taxonomy" id="317549"/>
    <lineage>
        <taxon>Eukaryota</taxon>
        <taxon>Metazoa</taxon>
        <taxon>Cnidaria</taxon>
        <taxon>Anthozoa</taxon>
        <taxon>Octocorallia</taxon>
        <taxon>Malacalcyonacea</taxon>
        <taxon>Plexauridae</taxon>
        <taxon>Paramuricea</taxon>
    </lineage>
</organism>
<comment type="caution">
    <text evidence="8">The sequence shown here is derived from an EMBL/GenBank/DDBJ whole genome shotgun (WGS) entry which is preliminary data.</text>
</comment>
<feature type="region of interest" description="Disordered" evidence="7">
    <location>
        <begin position="212"/>
        <end position="254"/>
    </location>
</feature>
<evidence type="ECO:0000313" key="8">
    <source>
        <dbReference type="EMBL" id="CAB4001693.1"/>
    </source>
</evidence>
<evidence type="ECO:0000256" key="3">
    <source>
        <dbReference type="ARBA" id="ARBA00017307"/>
    </source>
</evidence>
<dbReference type="GO" id="GO:0006367">
    <property type="term" value="P:transcription initiation at RNA polymerase II promoter"/>
    <property type="evidence" value="ECO:0007669"/>
    <property type="project" value="TreeGrafter"/>
</dbReference>
<keyword evidence="6" id="KW-0539">Nucleus</keyword>
<evidence type="ECO:0000256" key="5">
    <source>
        <dbReference type="ARBA" id="ARBA00023163"/>
    </source>
</evidence>
<reference evidence="8" key="1">
    <citation type="submission" date="2020-04" db="EMBL/GenBank/DDBJ databases">
        <authorList>
            <person name="Alioto T."/>
            <person name="Alioto T."/>
            <person name="Gomez Garrido J."/>
        </authorList>
    </citation>
    <scope>NUCLEOTIDE SEQUENCE</scope>
    <source>
        <strain evidence="8">A484AB</strain>
    </source>
</reference>
<keyword evidence="5" id="KW-0804">Transcription</keyword>
<evidence type="ECO:0000256" key="7">
    <source>
        <dbReference type="SAM" id="MobiDB-lite"/>
    </source>
</evidence>
<dbReference type="CDD" id="cd22918">
    <property type="entry name" value="HFD_TAF8"/>
    <property type="match status" value="1"/>
</dbReference>
<name>A0A6S7HEX0_PARCT</name>
<dbReference type="Proteomes" id="UP001152795">
    <property type="component" value="Unassembled WGS sequence"/>
</dbReference>
<protein>
    <recommendedName>
        <fullName evidence="3">Transcription initiation factor TFIID subunit 8</fullName>
    </recommendedName>
</protein>
<dbReference type="OrthoDB" id="2193813at2759"/>
<dbReference type="Pfam" id="PF07524">
    <property type="entry name" value="Bromo_TP"/>
    <property type="match status" value="1"/>
</dbReference>
<dbReference type="InterPro" id="IPR009072">
    <property type="entry name" value="Histone-fold"/>
</dbReference>
<dbReference type="Pfam" id="PF10406">
    <property type="entry name" value="TAF8_C"/>
    <property type="match status" value="1"/>
</dbReference>
<evidence type="ECO:0000256" key="1">
    <source>
        <dbReference type="ARBA" id="ARBA00004123"/>
    </source>
</evidence>
<dbReference type="SUPFAM" id="SSF47113">
    <property type="entry name" value="Histone-fold"/>
    <property type="match status" value="1"/>
</dbReference>
<dbReference type="Gene3D" id="1.10.20.10">
    <property type="entry name" value="Histone, subunit A"/>
    <property type="match status" value="1"/>
</dbReference>
<evidence type="ECO:0000256" key="2">
    <source>
        <dbReference type="ARBA" id="ARBA00008767"/>
    </source>
</evidence>
<dbReference type="PANTHER" id="PTHR46469:SF1">
    <property type="entry name" value="TRANSCRIPTION INITIATION FACTOR TFIID SUBUNIT 8"/>
    <property type="match status" value="1"/>
</dbReference>
<gene>
    <name evidence="8" type="ORF">PACLA_8A023590</name>
</gene>
<dbReference type="InterPro" id="IPR006565">
    <property type="entry name" value="BTP"/>
</dbReference>
<dbReference type="InterPro" id="IPR037818">
    <property type="entry name" value="TAF8"/>
</dbReference>
<keyword evidence="9" id="KW-1185">Reference proteome</keyword>
<dbReference type="CDD" id="cd08049">
    <property type="entry name" value="TAF8"/>
    <property type="match status" value="1"/>
</dbReference>